<evidence type="ECO:0000313" key="4">
    <source>
        <dbReference type="Proteomes" id="UP000184363"/>
    </source>
</evidence>
<dbReference type="Gene3D" id="2.70.70.10">
    <property type="entry name" value="Glucose Permease (Domain IIA)"/>
    <property type="match status" value="1"/>
</dbReference>
<name>A0A1M7ABP7_PSETH</name>
<sequence>MARHRSPSGAEAADPDRTTRLRIVPVPEVRRLPPPPVSSTHGRATVAAVAAGAVVAAGQTLASSFMPAEAPTSALLPVATVTTIAERTDPGGNGSEPQFAVRAVGGDQATTAAGYLDPGAELDIKSLTKAAELGEKAAREAKLLKSALSGGAPEAHVVDGRAYVRPVLGRLTSLYGARWGVTHYGIDIANSIGTPIFALTDGEVEEAGPASGFGLWVVVRHTDGTRSVYGHVNRMFVKEGQKVAAGQKIAEVGNRGQSTGPHLHLEIWDADGNKLNPVPWLVARGITFPGL</sequence>
<evidence type="ECO:0000259" key="2">
    <source>
        <dbReference type="Pfam" id="PF01551"/>
    </source>
</evidence>
<dbReference type="PANTHER" id="PTHR21666">
    <property type="entry name" value="PEPTIDASE-RELATED"/>
    <property type="match status" value="1"/>
</dbReference>
<feature type="region of interest" description="Disordered" evidence="1">
    <location>
        <begin position="1"/>
        <end position="20"/>
    </location>
</feature>
<dbReference type="InterPro" id="IPR016047">
    <property type="entry name" value="M23ase_b-sheet_dom"/>
</dbReference>
<dbReference type="Proteomes" id="UP000184363">
    <property type="component" value="Unassembled WGS sequence"/>
</dbReference>
<evidence type="ECO:0000313" key="3">
    <source>
        <dbReference type="EMBL" id="SHL40100.1"/>
    </source>
</evidence>
<dbReference type="InterPro" id="IPR011055">
    <property type="entry name" value="Dup_hybrid_motif"/>
</dbReference>
<dbReference type="Pfam" id="PF01551">
    <property type="entry name" value="Peptidase_M23"/>
    <property type="match status" value="1"/>
</dbReference>
<protein>
    <submittedName>
        <fullName evidence="3">Peptidase family M23</fullName>
    </submittedName>
</protein>
<dbReference type="CDD" id="cd12797">
    <property type="entry name" value="M23_peptidase"/>
    <property type="match status" value="1"/>
</dbReference>
<gene>
    <name evidence="3" type="ORF">SAMN05443637_12715</name>
</gene>
<dbReference type="AlphaFoldDB" id="A0A1M7ABP7"/>
<evidence type="ECO:0000256" key="1">
    <source>
        <dbReference type="SAM" id="MobiDB-lite"/>
    </source>
</evidence>
<dbReference type="GO" id="GO:0004222">
    <property type="term" value="F:metalloendopeptidase activity"/>
    <property type="evidence" value="ECO:0007669"/>
    <property type="project" value="TreeGrafter"/>
</dbReference>
<proteinExistence type="predicted"/>
<accession>A0A1M7ABP7</accession>
<feature type="domain" description="M23ase beta-sheet core" evidence="2">
    <location>
        <begin position="182"/>
        <end position="277"/>
    </location>
</feature>
<keyword evidence="4" id="KW-1185">Reference proteome</keyword>
<dbReference type="STRING" id="1848.SAMN05443637_12715"/>
<dbReference type="PANTHER" id="PTHR21666:SF270">
    <property type="entry name" value="MUREIN HYDROLASE ACTIVATOR ENVC"/>
    <property type="match status" value="1"/>
</dbReference>
<reference evidence="3 4" key="1">
    <citation type="submission" date="2016-11" db="EMBL/GenBank/DDBJ databases">
        <authorList>
            <person name="Jaros S."/>
            <person name="Januszkiewicz K."/>
            <person name="Wedrychowicz H."/>
        </authorList>
    </citation>
    <scope>NUCLEOTIDE SEQUENCE [LARGE SCALE GENOMIC DNA]</scope>
    <source>
        <strain evidence="3 4">DSM 43832</strain>
    </source>
</reference>
<dbReference type="SUPFAM" id="SSF51261">
    <property type="entry name" value="Duplicated hybrid motif"/>
    <property type="match status" value="1"/>
</dbReference>
<dbReference type="EMBL" id="FRAP01000027">
    <property type="protein sequence ID" value="SHL40100.1"/>
    <property type="molecule type" value="Genomic_DNA"/>
</dbReference>
<dbReference type="RefSeq" id="WP_073460182.1">
    <property type="nucleotide sequence ID" value="NZ_CALGVN010000010.1"/>
</dbReference>
<dbReference type="InterPro" id="IPR050570">
    <property type="entry name" value="Cell_wall_metabolism_enzyme"/>
</dbReference>
<organism evidence="3 4">
    <name type="scientific">Pseudonocardia thermophila</name>
    <dbReference type="NCBI Taxonomy" id="1848"/>
    <lineage>
        <taxon>Bacteria</taxon>
        <taxon>Bacillati</taxon>
        <taxon>Actinomycetota</taxon>
        <taxon>Actinomycetes</taxon>
        <taxon>Pseudonocardiales</taxon>
        <taxon>Pseudonocardiaceae</taxon>
        <taxon>Pseudonocardia</taxon>
    </lineage>
</organism>